<gene>
    <name evidence="5" type="ORF">M0R45_015190</name>
</gene>
<dbReference type="Gene3D" id="1.25.40.10">
    <property type="entry name" value="Tetratricopeptide repeat domain"/>
    <property type="match status" value="2"/>
</dbReference>
<dbReference type="GO" id="GO:0003729">
    <property type="term" value="F:mRNA binding"/>
    <property type="evidence" value="ECO:0007669"/>
    <property type="project" value="TreeGrafter"/>
</dbReference>
<dbReference type="NCBIfam" id="TIGR00756">
    <property type="entry name" value="PPR"/>
    <property type="match status" value="4"/>
</dbReference>
<name>A0AAW1XQ21_RUBAR</name>
<evidence type="ECO:0000313" key="5">
    <source>
        <dbReference type="EMBL" id="KAK9938456.1"/>
    </source>
</evidence>
<sequence length="415" mass="46012">MARLLSRALRSVASNSSVFNQPRHIPFSASASSSLIQAKIHKRSLLFPSTSSPSSLGFPNFSSIRLFSSEAQPTTKLDDDVSGEPDRKAVTLTSIIDEHVEAGRTKEALQVYRKFIAAGISPDRHTYESLIEALAADPNYVGAAKDCVLHMMTNGLCDHPNVSAYMAVYEAFVKQGKPDEGNKFLMEIKAKGLCGVDEESVRERLKGNSELAAGVQTVVDILMSDKYGESTHPFESLCKNYAIMDFHFKKYKDEELVNNDHFFESFKKASTFTLGCECYKMFEALIQDGLTKEAIEIRASILDTGKIPGVVFFTGWIDASNLAGDTKQAIEVFRQMVSSGVPPNAYTYAVLIKALTKDANFLGDAKKYLLEMVEQGMRPNAKTYNCVVEAFARSEKMEECWELMKQMKAKGIVLD</sequence>
<dbReference type="AlphaFoldDB" id="A0AAW1XQ21"/>
<evidence type="ECO:0000256" key="1">
    <source>
        <dbReference type="ARBA" id="ARBA00007626"/>
    </source>
</evidence>
<feature type="repeat" description="PPR" evidence="3">
    <location>
        <begin position="309"/>
        <end position="343"/>
    </location>
</feature>
<dbReference type="InterPro" id="IPR011990">
    <property type="entry name" value="TPR-like_helical_dom_sf"/>
</dbReference>
<feature type="repeat" description="PPR" evidence="3">
    <location>
        <begin position="88"/>
        <end position="122"/>
    </location>
</feature>
<keyword evidence="6" id="KW-1185">Reference proteome</keyword>
<dbReference type="PANTHER" id="PTHR47938:SF35">
    <property type="entry name" value="PENTATRICOPEPTIDE REPEAT-CONTAINING PROTEIN 4, MITOCHONDRIAL-RELATED"/>
    <property type="match status" value="1"/>
</dbReference>
<evidence type="ECO:0000256" key="2">
    <source>
        <dbReference type="ARBA" id="ARBA00022737"/>
    </source>
</evidence>
<evidence type="ECO:0000256" key="3">
    <source>
        <dbReference type="PROSITE-ProRule" id="PRU00708"/>
    </source>
</evidence>
<organism evidence="5 6">
    <name type="scientific">Rubus argutus</name>
    <name type="common">Southern blackberry</name>
    <dbReference type="NCBI Taxonomy" id="59490"/>
    <lineage>
        <taxon>Eukaryota</taxon>
        <taxon>Viridiplantae</taxon>
        <taxon>Streptophyta</taxon>
        <taxon>Embryophyta</taxon>
        <taxon>Tracheophyta</taxon>
        <taxon>Spermatophyta</taxon>
        <taxon>Magnoliopsida</taxon>
        <taxon>eudicotyledons</taxon>
        <taxon>Gunneridae</taxon>
        <taxon>Pentapetalae</taxon>
        <taxon>rosids</taxon>
        <taxon>fabids</taxon>
        <taxon>Rosales</taxon>
        <taxon>Rosaceae</taxon>
        <taxon>Rosoideae</taxon>
        <taxon>Rosoideae incertae sedis</taxon>
        <taxon>Rubus</taxon>
    </lineage>
</organism>
<feature type="repeat" description="PPR" evidence="3">
    <location>
        <begin position="380"/>
        <end position="414"/>
    </location>
</feature>
<dbReference type="InterPro" id="IPR002885">
    <property type="entry name" value="PPR_rpt"/>
</dbReference>
<dbReference type="Proteomes" id="UP001457282">
    <property type="component" value="Unassembled WGS sequence"/>
</dbReference>
<dbReference type="PANTHER" id="PTHR47938">
    <property type="entry name" value="RESPIRATORY COMPLEX I CHAPERONE (CIA84), PUTATIVE (AFU_ORTHOLOGUE AFUA_2G06020)-RELATED"/>
    <property type="match status" value="1"/>
</dbReference>
<keyword evidence="2" id="KW-0677">Repeat</keyword>
<dbReference type="Pfam" id="PF17177">
    <property type="entry name" value="PPR_long"/>
    <property type="match status" value="1"/>
</dbReference>
<comment type="caution">
    <text evidence="5">The sequence shown here is derived from an EMBL/GenBank/DDBJ whole genome shotgun (WGS) entry which is preliminary data.</text>
</comment>
<proteinExistence type="inferred from homology"/>
<reference evidence="5 6" key="1">
    <citation type="journal article" date="2023" name="G3 (Bethesda)">
        <title>A chromosome-length genome assembly and annotation of blackberry (Rubus argutus, cv. 'Hillquist').</title>
        <authorList>
            <person name="Bruna T."/>
            <person name="Aryal R."/>
            <person name="Dudchenko O."/>
            <person name="Sargent D.J."/>
            <person name="Mead D."/>
            <person name="Buti M."/>
            <person name="Cavallini A."/>
            <person name="Hytonen T."/>
            <person name="Andres J."/>
            <person name="Pham M."/>
            <person name="Weisz D."/>
            <person name="Mascagni F."/>
            <person name="Usai G."/>
            <person name="Natali L."/>
            <person name="Bassil N."/>
            <person name="Fernandez G.E."/>
            <person name="Lomsadze A."/>
            <person name="Armour M."/>
            <person name="Olukolu B."/>
            <person name="Poorten T."/>
            <person name="Britton C."/>
            <person name="Davik J."/>
            <person name="Ashrafi H."/>
            <person name="Aiden E.L."/>
            <person name="Borodovsky M."/>
            <person name="Worthington M."/>
        </authorList>
    </citation>
    <scope>NUCLEOTIDE SEQUENCE [LARGE SCALE GENOMIC DNA]</scope>
    <source>
        <strain evidence="5">PI 553951</strain>
    </source>
</reference>
<feature type="repeat" description="PPR" evidence="3">
    <location>
        <begin position="344"/>
        <end position="379"/>
    </location>
</feature>
<dbReference type="Pfam" id="PF13041">
    <property type="entry name" value="PPR_2"/>
    <property type="match status" value="1"/>
</dbReference>
<evidence type="ECO:0000313" key="6">
    <source>
        <dbReference type="Proteomes" id="UP001457282"/>
    </source>
</evidence>
<evidence type="ECO:0000259" key="4">
    <source>
        <dbReference type="Pfam" id="PF17177"/>
    </source>
</evidence>
<dbReference type="InterPro" id="IPR033443">
    <property type="entry name" value="PROP1-like_PPR_dom"/>
</dbReference>
<dbReference type="EMBL" id="JBEDUW010000003">
    <property type="protein sequence ID" value="KAK9938456.1"/>
    <property type="molecule type" value="Genomic_DNA"/>
</dbReference>
<protein>
    <recommendedName>
        <fullName evidence="4">PROP1-like PPR domain-containing protein</fullName>
    </recommendedName>
</protein>
<feature type="domain" description="PROP1-like PPR" evidence="4">
    <location>
        <begin position="326"/>
        <end position="414"/>
    </location>
</feature>
<dbReference type="PROSITE" id="PS51375">
    <property type="entry name" value="PPR"/>
    <property type="match status" value="4"/>
</dbReference>
<comment type="similarity">
    <text evidence="1">Belongs to the PPR family. P subfamily.</text>
</comment>
<accession>A0AAW1XQ21</accession>